<dbReference type="PANTHER" id="PTHR43298">
    <property type="entry name" value="MULTIDRUG RESISTANCE PROTEIN NORM-RELATED"/>
    <property type="match status" value="1"/>
</dbReference>
<dbReference type="InterPro" id="IPR050222">
    <property type="entry name" value="MATE_MdtK"/>
</dbReference>
<dbReference type="GO" id="GO:0005886">
    <property type="term" value="C:plasma membrane"/>
    <property type="evidence" value="ECO:0007669"/>
    <property type="project" value="UniProtKB-SubCell"/>
</dbReference>
<feature type="transmembrane region" description="Helical" evidence="10">
    <location>
        <begin position="202"/>
        <end position="228"/>
    </location>
</feature>
<feature type="transmembrane region" description="Helical" evidence="10">
    <location>
        <begin position="179"/>
        <end position="196"/>
    </location>
</feature>
<feature type="transmembrane region" description="Helical" evidence="10">
    <location>
        <begin position="298"/>
        <end position="321"/>
    </location>
</feature>
<evidence type="ECO:0000256" key="10">
    <source>
        <dbReference type="SAM" id="Phobius"/>
    </source>
</evidence>
<comment type="subcellular location">
    <subcellularLocation>
        <location evidence="1">Cell membrane</location>
        <topology evidence="1">Multi-pass membrane protein</topology>
    </subcellularLocation>
</comment>
<keyword evidence="4" id="KW-1003">Cell membrane</keyword>
<dbReference type="CDD" id="cd13137">
    <property type="entry name" value="MATE_NorM_like"/>
    <property type="match status" value="1"/>
</dbReference>
<name>A0A6J4VMA7_9BACT</name>
<feature type="transmembrane region" description="Helical" evidence="10">
    <location>
        <begin position="66"/>
        <end position="89"/>
    </location>
</feature>
<dbReference type="GO" id="GO:0006811">
    <property type="term" value="P:monoatomic ion transport"/>
    <property type="evidence" value="ECO:0007669"/>
    <property type="project" value="UniProtKB-KW"/>
</dbReference>
<evidence type="ECO:0000256" key="2">
    <source>
        <dbReference type="ARBA" id="ARBA00022448"/>
    </source>
</evidence>
<evidence type="ECO:0000313" key="11">
    <source>
        <dbReference type="EMBL" id="CAA9582512.1"/>
    </source>
</evidence>
<dbReference type="InterPro" id="IPR002528">
    <property type="entry name" value="MATE_fam"/>
</dbReference>
<keyword evidence="6 10" id="KW-1133">Transmembrane helix</keyword>
<dbReference type="EMBL" id="CADCWN010000249">
    <property type="protein sequence ID" value="CAA9582512.1"/>
    <property type="molecule type" value="Genomic_DNA"/>
</dbReference>
<accession>A0A6J4VMA7</accession>
<sequence length="490" mass="50371">MAKIMAGSGAAVTMPKSDSSAGAIRRLVVRLAWPAIVENMLQSVFGVVLLLLIARLGPAAVAGFGAANGLTMVAMSAFFSLSMGATVLVAHATGARTPGAAILAAKQSLVLGVIVGLAMTAAGVIFAPQLVTAMGAGPDVVREGAAFLRTFSLGGVFIVLTFIAGGVLRGTGDARTPMLVTLATLALGLLLAYPLTFGGLGLPALGVAGAGLAGTITRGLGCVVLLFLMGRPSGPIPLTGRAGWRPSREPLRQLVAIGLPSMVEALFRSGGMLLFTVIVFQLGTAVAAAQQIVQQAAFLSMMPGFGFAMSATALVGQSLGARDPVRADRATWFATRACMTWMGAMGVVFFLGGEWIMTLFSDDPAIIAQGAAALRIVALAQPGQALGIVLAGSLRGAGDTRYPMVTTGLAMWLVRLPVAWLLGIVLGFGLVGIYLGWVFDSIVLGLLTLWRYRSGGWKTNRLVSPGLDADHRDGEDTRALGGRNRVGAAK</sequence>
<feature type="transmembrane region" description="Helical" evidence="10">
    <location>
        <begin position="109"/>
        <end position="127"/>
    </location>
</feature>
<evidence type="ECO:0000256" key="9">
    <source>
        <dbReference type="ARBA" id="ARBA00031636"/>
    </source>
</evidence>
<dbReference type="AlphaFoldDB" id="A0A6J4VMA7"/>
<proteinExistence type="predicted"/>
<feature type="transmembrane region" description="Helical" evidence="10">
    <location>
        <begin position="333"/>
        <end position="352"/>
    </location>
</feature>
<evidence type="ECO:0000256" key="4">
    <source>
        <dbReference type="ARBA" id="ARBA00022475"/>
    </source>
</evidence>
<dbReference type="InterPro" id="IPR048279">
    <property type="entry name" value="MdtK-like"/>
</dbReference>
<dbReference type="GO" id="GO:0042910">
    <property type="term" value="F:xenobiotic transmembrane transporter activity"/>
    <property type="evidence" value="ECO:0007669"/>
    <property type="project" value="InterPro"/>
</dbReference>
<organism evidence="11">
    <name type="scientific">uncultured Thermomicrobiales bacterium</name>
    <dbReference type="NCBI Taxonomy" id="1645740"/>
    <lineage>
        <taxon>Bacteria</taxon>
        <taxon>Pseudomonadati</taxon>
        <taxon>Thermomicrobiota</taxon>
        <taxon>Thermomicrobia</taxon>
        <taxon>Thermomicrobiales</taxon>
        <taxon>environmental samples</taxon>
    </lineage>
</organism>
<dbReference type="PIRSF" id="PIRSF006603">
    <property type="entry name" value="DinF"/>
    <property type="match status" value="1"/>
</dbReference>
<evidence type="ECO:0000256" key="6">
    <source>
        <dbReference type="ARBA" id="ARBA00022989"/>
    </source>
</evidence>
<keyword evidence="5 10" id="KW-0812">Transmembrane</keyword>
<dbReference type="Pfam" id="PF01554">
    <property type="entry name" value="MatE"/>
    <property type="match status" value="2"/>
</dbReference>
<keyword evidence="7" id="KW-0406">Ion transport</keyword>
<dbReference type="PANTHER" id="PTHR43298:SF2">
    <property type="entry name" value="FMN_FAD EXPORTER YEEO-RELATED"/>
    <property type="match status" value="1"/>
</dbReference>
<evidence type="ECO:0000256" key="5">
    <source>
        <dbReference type="ARBA" id="ARBA00022692"/>
    </source>
</evidence>
<dbReference type="GO" id="GO:0015297">
    <property type="term" value="F:antiporter activity"/>
    <property type="evidence" value="ECO:0007669"/>
    <property type="project" value="UniProtKB-KW"/>
</dbReference>
<dbReference type="NCBIfam" id="TIGR00797">
    <property type="entry name" value="matE"/>
    <property type="match status" value="1"/>
</dbReference>
<evidence type="ECO:0000256" key="3">
    <source>
        <dbReference type="ARBA" id="ARBA00022449"/>
    </source>
</evidence>
<keyword evidence="3" id="KW-0050">Antiport</keyword>
<reference evidence="11" key="1">
    <citation type="submission" date="2020-02" db="EMBL/GenBank/DDBJ databases">
        <authorList>
            <person name="Meier V. D."/>
        </authorList>
    </citation>
    <scope>NUCLEOTIDE SEQUENCE</scope>
    <source>
        <strain evidence="11">AVDCRST_MAG18</strain>
    </source>
</reference>
<evidence type="ECO:0000256" key="1">
    <source>
        <dbReference type="ARBA" id="ARBA00004651"/>
    </source>
</evidence>
<feature type="transmembrane region" description="Helical" evidence="10">
    <location>
        <begin position="31"/>
        <end position="54"/>
    </location>
</feature>
<feature type="transmembrane region" description="Helical" evidence="10">
    <location>
        <begin position="272"/>
        <end position="292"/>
    </location>
</feature>
<keyword evidence="2" id="KW-0813">Transport</keyword>
<feature type="transmembrane region" description="Helical" evidence="10">
    <location>
        <begin position="404"/>
        <end position="428"/>
    </location>
</feature>
<gene>
    <name evidence="11" type="ORF">AVDCRST_MAG18-3370</name>
</gene>
<evidence type="ECO:0000256" key="7">
    <source>
        <dbReference type="ARBA" id="ARBA00023065"/>
    </source>
</evidence>
<evidence type="ECO:0000256" key="8">
    <source>
        <dbReference type="ARBA" id="ARBA00023136"/>
    </source>
</evidence>
<feature type="transmembrane region" description="Helical" evidence="10">
    <location>
        <begin position="372"/>
        <end position="392"/>
    </location>
</feature>
<keyword evidence="8 10" id="KW-0472">Membrane</keyword>
<protein>
    <recommendedName>
        <fullName evidence="9">Multidrug-efflux transporter</fullName>
    </recommendedName>
</protein>
<feature type="transmembrane region" description="Helical" evidence="10">
    <location>
        <begin position="147"/>
        <end position="167"/>
    </location>
</feature>